<evidence type="ECO:0000313" key="1">
    <source>
        <dbReference type="EMBL" id="PIU03084.1"/>
    </source>
</evidence>
<evidence type="ECO:0000313" key="2">
    <source>
        <dbReference type="Proteomes" id="UP000228996"/>
    </source>
</evidence>
<organism evidence="1 2">
    <name type="scientific">Candidatus Shapirobacteria bacterium CG08_land_8_20_14_0_20_39_18</name>
    <dbReference type="NCBI Taxonomy" id="1974883"/>
    <lineage>
        <taxon>Bacteria</taxon>
        <taxon>Candidatus Shapironibacteriota</taxon>
    </lineage>
</organism>
<comment type="caution">
    <text evidence="1">The sequence shown here is derived from an EMBL/GenBank/DDBJ whole genome shotgun (WGS) entry which is preliminary data.</text>
</comment>
<proteinExistence type="predicted"/>
<reference evidence="2" key="1">
    <citation type="submission" date="2017-09" db="EMBL/GenBank/DDBJ databases">
        <title>Depth-based differentiation of microbial function through sediment-hosted aquifers and enrichment of novel symbionts in the deep terrestrial subsurface.</title>
        <authorList>
            <person name="Probst A.J."/>
            <person name="Ladd B."/>
            <person name="Jarett J.K."/>
            <person name="Geller-Mcgrath D.E."/>
            <person name="Sieber C.M.K."/>
            <person name="Emerson J.B."/>
            <person name="Anantharaman K."/>
            <person name="Thomas B.C."/>
            <person name="Malmstrom R."/>
            <person name="Stieglmeier M."/>
            <person name="Klingl A."/>
            <person name="Woyke T."/>
            <person name="Ryan C.M."/>
            <person name="Banfield J.F."/>
        </authorList>
    </citation>
    <scope>NUCLEOTIDE SEQUENCE [LARGE SCALE GENOMIC DNA]</scope>
</reference>
<protein>
    <submittedName>
        <fullName evidence="1">Uncharacterized protein</fullName>
    </submittedName>
</protein>
<dbReference type="AlphaFoldDB" id="A0A2M6XBP8"/>
<sequence length="275" mass="30424">MVTWPSLKFQSTPMVFPTSLCFKLAVGARMAVRRRVRGCPQLLVDFQKDWVDGVIQAISEGEYRPLSGGNGDLASFVFSYPEKLEGCEIRPDFQAYHPRWVQADGDLKEFGEKVMVISLAGAQGLQKAKLLARVKQVELFACGTWGNNGNSPVSYRDLRDPAVCQKLAVSQPDFLPTIGGATYRVLLNSRRPADQPVKIFHWPGTFVSCHCGWRNLADDVIVCQWQNNPAIAKVGIDTALGEPSQNGDKIFVPWGWGFVCIGARDLRSLSVNYSG</sequence>
<name>A0A2M6XBP8_9BACT</name>
<gene>
    <name evidence="1" type="ORF">COT44_04985</name>
</gene>
<accession>A0A2M6XBP8</accession>
<dbReference type="EMBL" id="PEYO01000023">
    <property type="protein sequence ID" value="PIU03084.1"/>
    <property type="molecule type" value="Genomic_DNA"/>
</dbReference>
<dbReference type="Proteomes" id="UP000228996">
    <property type="component" value="Unassembled WGS sequence"/>
</dbReference>